<keyword evidence="1" id="KW-1133">Transmembrane helix</keyword>
<dbReference type="Proteomes" id="UP000197007">
    <property type="component" value="Chromosome"/>
</dbReference>
<dbReference type="KEGG" id="capn:CBG49_07490"/>
<organism evidence="2 3">
    <name type="scientific">Capnocytophaga endodontalis</name>
    <dbReference type="NCBI Taxonomy" id="2708117"/>
    <lineage>
        <taxon>Bacteria</taxon>
        <taxon>Pseudomonadati</taxon>
        <taxon>Bacteroidota</taxon>
        <taxon>Flavobacteriia</taxon>
        <taxon>Flavobacteriales</taxon>
        <taxon>Flavobacteriaceae</taxon>
        <taxon>Capnocytophaga</taxon>
    </lineage>
</organism>
<dbReference type="EMBL" id="CP022022">
    <property type="protein sequence ID" value="ASF42924.1"/>
    <property type="molecule type" value="Genomic_DNA"/>
</dbReference>
<protein>
    <recommendedName>
        <fullName evidence="4">2TM domain-containing protein</fullName>
    </recommendedName>
</protein>
<evidence type="ECO:0000256" key="1">
    <source>
        <dbReference type="SAM" id="Phobius"/>
    </source>
</evidence>
<sequence length="73" mass="8670">MSNNNSQEGENLFFAMNIYRIILYIVSGIISWKISHPKGFWSIILFLILWGAIGWIIHQIVFLLFVFFNKDKY</sequence>
<keyword evidence="3" id="KW-1185">Reference proteome</keyword>
<proteinExistence type="predicted"/>
<accession>A0A1Z4BNQ1</accession>
<feature type="transmembrane region" description="Helical" evidence="1">
    <location>
        <begin position="40"/>
        <end position="68"/>
    </location>
</feature>
<keyword evidence="1" id="KW-0472">Membrane</keyword>
<name>A0A1Z4BNQ1_9FLAO</name>
<reference evidence="3" key="1">
    <citation type="submission" date="2017-06" db="EMBL/GenBank/DDBJ databases">
        <title>Complete genome sequence of Capnocytophaga sp. KCOM 1579 (=ChDC OS43) isolated from a human refractory periapical abscess lesion.</title>
        <authorList>
            <person name="Kook J.-K."/>
            <person name="Park S.-N."/>
            <person name="Lim Y.K."/>
            <person name="Roh H."/>
        </authorList>
    </citation>
    <scope>NUCLEOTIDE SEQUENCE [LARGE SCALE GENOMIC DNA]</scope>
    <source>
        <strain evidence="3">ChDC OS43</strain>
    </source>
</reference>
<dbReference type="AlphaFoldDB" id="A0A1Z4BNQ1"/>
<gene>
    <name evidence="2" type="ORF">CBG49_07490</name>
</gene>
<dbReference type="RefSeq" id="WP_088594004.1">
    <property type="nucleotide sequence ID" value="NZ_CP022022.1"/>
</dbReference>
<evidence type="ECO:0000313" key="2">
    <source>
        <dbReference type="EMBL" id="ASF42924.1"/>
    </source>
</evidence>
<keyword evidence="1" id="KW-0812">Transmembrane</keyword>
<feature type="transmembrane region" description="Helical" evidence="1">
    <location>
        <begin position="12"/>
        <end position="34"/>
    </location>
</feature>
<evidence type="ECO:0000313" key="3">
    <source>
        <dbReference type="Proteomes" id="UP000197007"/>
    </source>
</evidence>
<evidence type="ECO:0008006" key="4">
    <source>
        <dbReference type="Google" id="ProtNLM"/>
    </source>
</evidence>